<feature type="compositionally biased region" description="Low complexity" evidence="2">
    <location>
        <begin position="500"/>
        <end position="527"/>
    </location>
</feature>
<accession>A0A151ZFK1</accession>
<dbReference type="Proteomes" id="UP000076078">
    <property type="component" value="Unassembled WGS sequence"/>
</dbReference>
<protein>
    <recommendedName>
        <fullName evidence="3">PIPK domain-containing protein</fullName>
    </recommendedName>
</protein>
<name>A0A151ZFK1_TIELA</name>
<dbReference type="PANTHER" id="PTHR23086">
    <property type="entry name" value="PHOSPHATIDYLINOSITOL-4-PHOSPHATE 5-KINASE"/>
    <property type="match status" value="1"/>
</dbReference>
<dbReference type="SUPFAM" id="SSF56104">
    <property type="entry name" value="SAICAR synthase-like"/>
    <property type="match status" value="1"/>
</dbReference>
<dbReference type="Gene3D" id="3.30.810.10">
    <property type="entry name" value="2-Layer Sandwich"/>
    <property type="match status" value="1"/>
</dbReference>
<dbReference type="Pfam" id="PF01504">
    <property type="entry name" value="PIP5K"/>
    <property type="match status" value="1"/>
</dbReference>
<dbReference type="CDD" id="cd00139">
    <property type="entry name" value="PIPKc"/>
    <property type="match status" value="1"/>
</dbReference>
<dbReference type="EMBL" id="LODT01000029">
    <property type="protein sequence ID" value="KYQ92689.1"/>
    <property type="molecule type" value="Genomic_DNA"/>
</dbReference>
<dbReference type="Gene3D" id="3.30.800.10">
    <property type="entry name" value="Phosphatidylinositol Phosphate Kinase II Beta"/>
    <property type="match status" value="1"/>
</dbReference>
<feature type="region of interest" description="Disordered" evidence="2">
    <location>
        <begin position="368"/>
        <end position="401"/>
    </location>
</feature>
<keyword evidence="1" id="KW-0808">Transferase</keyword>
<sequence>MIGFNRFKSKVKTNVSVIPGFLKKSEKEMKSSTLSRKASLQSKRIIIIGNKRDFLSNLLSTVLQQYESCIKLITFSQNQPNSPVNGSSGIREKEESSMVESVNIDLDSKDDDVVVDKLRNSIYSCTSSANHNSFINNEILLVLCFEWCEFSELYHRMHLVSRSCQGQDKVGGDQVVKILIAFPIGVEDSQFQQQQQHSIESIFNPISTVFLFYSALMQWLFVGPPTSMNNHTQYYIQLSITKQEDEGCFWLDCDDLIKVIVDLLVKSQEIRDNKMYVLTGKELLTSKEISDILYNEFKIIVEDLHESDIPKLDVLKRKFYNYLSSPVSTLSSPDIEVLLNNLPNTFSNFLKKCNETQSFISLFKSKTIASPSPTTSPNASTTVTSSSSTTSTTTTNTSGSSSITTAAYSIGSSISTVSTSAYKFVSNSLNFLKYSKDFIEETIYKSPSPTTPTSPTATKKTNQPEITQYILLLTETFKKVYIDSTIGINDTPPPPPPRPHYNNNSSNNTSPVLNSNNNSNNNSLNSSNAGGNIVNLEFSSEDYTVETRYDISLINKQIQAEPQQWELYVLAGNIFKSIRDFYEIKDFLLSEKTQNEIIEFVEVETVGRSGSFFFRSIDDRYFIKTIPANEYDTFVKLFQSYYQHIVKYPSTLLPRFYGFYKLKGKLKAYNIYGNETLQQREIIFCVMSNLFYSSDPKLFIHEKYDLKGSTVGRFVNVPTPGTTNTTSLDQESIPTLKDLNLKRKFYLGTNKKIFSAQIAVDTEWMLSHGICDYSLLVGVHINSNTNTPTTTPTKKCDISFFKQHHYGISPNRVKPITVIPIKKRSQSMSATLPNTTTSPPLPPNRPASKTPPPMTTQNLQASLPSSLELSSPTTSVSSISSTSSSSSSLSSLDIDTENGGNLIYFFGLIDILTTYNLKKRGETALKSMIFDRAKISSINPTDYQSRFVKFIESTLE</sequence>
<dbReference type="GO" id="GO:0005886">
    <property type="term" value="C:plasma membrane"/>
    <property type="evidence" value="ECO:0007669"/>
    <property type="project" value="TreeGrafter"/>
</dbReference>
<dbReference type="GO" id="GO:0046854">
    <property type="term" value="P:phosphatidylinositol phosphate biosynthetic process"/>
    <property type="evidence" value="ECO:0007669"/>
    <property type="project" value="TreeGrafter"/>
</dbReference>
<evidence type="ECO:0000256" key="1">
    <source>
        <dbReference type="PROSITE-ProRule" id="PRU00781"/>
    </source>
</evidence>
<dbReference type="STRING" id="361077.A0A151ZFK1"/>
<evidence type="ECO:0000256" key="2">
    <source>
        <dbReference type="SAM" id="MobiDB-lite"/>
    </source>
</evidence>
<dbReference type="AlphaFoldDB" id="A0A151ZFK1"/>
<dbReference type="OrthoDB" id="19735at2759"/>
<feature type="region of interest" description="Disordered" evidence="2">
    <location>
        <begin position="488"/>
        <end position="527"/>
    </location>
</feature>
<feature type="compositionally biased region" description="Pro residues" evidence="2">
    <location>
        <begin position="839"/>
        <end position="854"/>
    </location>
</feature>
<comment type="caution">
    <text evidence="4">The sequence shown here is derived from an EMBL/GenBank/DDBJ whole genome shotgun (WGS) entry which is preliminary data.</text>
</comment>
<dbReference type="PROSITE" id="PS51455">
    <property type="entry name" value="PIPK"/>
    <property type="match status" value="1"/>
</dbReference>
<dbReference type="GO" id="GO:0016308">
    <property type="term" value="F:1-phosphatidylinositol-4-phosphate 5-kinase activity"/>
    <property type="evidence" value="ECO:0007669"/>
    <property type="project" value="TreeGrafter"/>
</dbReference>
<keyword evidence="1" id="KW-0547">Nucleotide-binding</keyword>
<proteinExistence type="predicted"/>
<gene>
    <name evidence="4" type="ORF">DLAC_06687</name>
</gene>
<keyword evidence="1" id="KW-0067">ATP-binding</keyword>
<dbReference type="GO" id="GO:0005524">
    <property type="term" value="F:ATP binding"/>
    <property type="evidence" value="ECO:0007669"/>
    <property type="project" value="UniProtKB-UniRule"/>
</dbReference>
<dbReference type="FunCoup" id="A0A151ZFK1">
    <property type="interactions" value="372"/>
</dbReference>
<keyword evidence="5" id="KW-1185">Reference proteome</keyword>
<dbReference type="InterPro" id="IPR023610">
    <property type="entry name" value="PInositol-4/5-P-5/4-kinase"/>
</dbReference>
<dbReference type="InterPro" id="IPR027484">
    <property type="entry name" value="PInositol-4-P-5-kinase_N"/>
</dbReference>
<reference evidence="4 5" key="1">
    <citation type="submission" date="2015-12" db="EMBL/GenBank/DDBJ databases">
        <title>Dictyostelia acquired genes for synthesis and detection of signals that induce cell-type specialization by lateral gene transfer from prokaryotes.</title>
        <authorList>
            <person name="Gloeckner G."/>
            <person name="Schaap P."/>
        </authorList>
    </citation>
    <scope>NUCLEOTIDE SEQUENCE [LARGE SCALE GENOMIC DNA]</scope>
    <source>
        <strain evidence="4 5">TK</strain>
    </source>
</reference>
<evidence type="ECO:0000313" key="4">
    <source>
        <dbReference type="EMBL" id="KYQ92689.1"/>
    </source>
</evidence>
<feature type="region of interest" description="Disordered" evidence="2">
    <location>
        <begin position="825"/>
        <end position="891"/>
    </location>
</feature>
<feature type="domain" description="PIPK" evidence="3">
    <location>
        <begin position="504"/>
        <end position="955"/>
    </location>
</feature>
<dbReference type="OMA" id="WLDCDDL"/>
<dbReference type="PANTHER" id="PTHR23086:SF63">
    <property type="entry name" value="PHOSPHATIDYLINOSITOL-4-PHOSPHATE 5-KINASE FAMILY PROTEIN"/>
    <property type="match status" value="1"/>
</dbReference>
<evidence type="ECO:0000313" key="5">
    <source>
        <dbReference type="Proteomes" id="UP000076078"/>
    </source>
</evidence>
<keyword evidence="1" id="KW-0418">Kinase</keyword>
<dbReference type="SMART" id="SM00330">
    <property type="entry name" value="PIPKc"/>
    <property type="match status" value="1"/>
</dbReference>
<feature type="compositionally biased region" description="Low complexity" evidence="2">
    <location>
        <begin position="829"/>
        <end position="838"/>
    </location>
</feature>
<organism evidence="4 5">
    <name type="scientific">Tieghemostelium lacteum</name>
    <name type="common">Slime mold</name>
    <name type="synonym">Dictyostelium lacteum</name>
    <dbReference type="NCBI Taxonomy" id="361077"/>
    <lineage>
        <taxon>Eukaryota</taxon>
        <taxon>Amoebozoa</taxon>
        <taxon>Evosea</taxon>
        <taxon>Eumycetozoa</taxon>
        <taxon>Dictyostelia</taxon>
        <taxon>Dictyosteliales</taxon>
        <taxon>Raperosteliaceae</taxon>
        <taxon>Tieghemostelium</taxon>
    </lineage>
</organism>
<evidence type="ECO:0000259" key="3">
    <source>
        <dbReference type="PROSITE" id="PS51455"/>
    </source>
</evidence>
<dbReference type="InterPro" id="IPR027483">
    <property type="entry name" value="PInositol-4-P-4/5-kinase_C_sf"/>
</dbReference>
<feature type="compositionally biased region" description="Low complexity" evidence="2">
    <location>
        <begin position="862"/>
        <end position="891"/>
    </location>
</feature>
<dbReference type="InParanoid" id="A0A151ZFK1"/>
<dbReference type="InterPro" id="IPR002498">
    <property type="entry name" value="PInositol-4-P-4/5-kinase_core"/>
</dbReference>